<sequence length="356" mass="39896">MIELFRLLRNQRRLIAKITGGFLILGLAIALFSPVEYTSEALLMPEMKSSESSAGDMLENYGGLLGLGSMGSMDLSKEGTIAPEVYPKIVQSLGFQHKLLNQDIYFSKLDTTVNGYNYFEDIRNLSLFEILLEYTLGLPSKIRSPEPPAPLPDWLRKEFDEAAVVELADDELEIIGAMQERISIELEGETGVLTVKATMPDAIAAAQVNGTVINMLKEFVKSYSTQKAKEDLVFAETQHKQARDRLEEVQGELASFLDQNVNLATAKSQAREQRLQAEFDLAYNMYNNVSQQLMEAKMKVQEQTPVFKALQAANVPTQKSKPQRILILILSFFAGLIASFFYITGRNIYDNVSRQL</sequence>
<dbReference type="GO" id="GO:0005886">
    <property type="term" value="C:plasma membrane"/>
    <property type="evidence" value="ECO:0007669"/>
    <property type="project" value="UniProtKB-SubCell"/>
</dbReference>
<feature type="transmembrane region" description="Helical" evidence="7">
    <location>
        <begin position="325"/>
        <end position="344"/>
    </location>
</feature>
<evidence type="ECO:0000256" key="7">
    <source>
        <dbReference type="SAM" id="Phobius"/>
    </source>
</evidence>
<organism evidence="9 10">
    <name type="scientific">Fodinibius roseus</name>
    <dbReference type="NCBI Taxonomy" id="1194090"/>
    <lineage>
        <taxon>Bacteria</taxon>
        <taxon>Pseudomonadati</taxon>
        <taxon>Balneolota</taxon>
        <taxon>Balneolia</taxon>
        <taxon>Balneolales</taxon>
        <taxon>Balneolaceae</taxon>
        <taxon>Fodinibius</taxon>
    </lineage>
</organism>
<protein>
    <submittedName>
        <fullName evidence="9">Chain length determinant protein</fullName>
    </submittedName>
</protein>
<accession>A0A1M4YDC3</accession>
<dbReference type="AlphaFoldDB" id="A0A1M4YDC3"/>
<keyword evidence="2" id="KW-1003">Cell membrane</keyword>
<dbReference type="EMBL" id="FQUS01000005">
    <property type="protein sequence ID" value="SHF03801.1"/>
    <property type="molecule type" value="Genomic_DNA"/>
</dbReference>
<evidence type="ECO:0000313" key="10">
    <source>
        <dbReference type="Proteomes" id="UP000184041"/>
    </source>
</evidence>
<evidence type="ECO:0000256" key="5">
    <source>
        <dbReference type="ARBA" id="ARBA00023136"/>
    </source>
</evidence>
<dbReference type="STRING" id="1194090.SAMN05443144_10536"/>
<dbReference type="Proteomes" id="UP000184041">
    <property type="component" value="Unassembled WGS sequence"/>
</dbReference>
<keyword evidence="4 7" id="KW-1133">Transmembrane helix</keyword>
<dbReference type="InterPro" id="IPR050445">
    <property type="entry name" value="Bact_polysacc_biosynth/exp"/>
</dbReference>
<keyword evidence="10" id="KW-1185">Reference proteome</keyword>
<keyword evidence="5 7" id="KW-0472">Membrane</keyword>
<name>A0A1M4YDC3_9BACT</name>
<comment type="subcellular location">
    <subcellularLocation>
        <location evidence="1">Cell membrane</location>
        <topology evidence="1">Multi-pass membrane protein</topology>
    </subcellularLocation>
</comment>
<feature type="transmembrane region" description="Helical" evidence="7">
    <location>
        <begin position="14"/>
        <end position="35"/>
    </location>
</feature>
<keyword evidence="3 7" id="KW-0812">Transmembrane</keyword>
<dbReference type="PANTHER" id="PTHR32309:SF13">
    <property type="entry name" value="FERRIC ENTEROBACTIN TRANSPORT PROTEIN FEPE"/>
    <property type="match status" value="1"/>
</dbReference>
<evidence type="ECO:0000256" key="3">
    <source>
        <dbReference type="ARBA" id="ARBA00022692"/>
    </source>
</evidence>
<reference evidence="9 10" key="1">
    <citation type="submission" date="2016-11" db="EMBL/GenBank/DDBJ databases">
        <authorList>
            <person name="Jaros S."/>
            <person name="Januszkiewicz K."/>
            <person name="Wedrychowicz H."/>
        </authorList>
    </citation>
    <scope>NUCLEOTIDE SEQUENCE [LARGE SCALE GENOMIC DNA]</scope>
    <source>
        <strain evidence="9 10">DSM 21986</strain>
    </source>
</reference>
<evidence type="ECO:0000256" key="6">
    <source>
        <dbReference type="SAM" id="Coils"/>
    </source>
</evidence>
<evidence type="ECO:0000256" key="4">
    <source>
        <dbReference type="ARBA" id="ARBA00022989"/>
    </source>
</evidence>
<evidence type="ECO:0000313" key="9">
    <source>
        <dbReference type="EMBL" id="SHF03801.1"/>
    </source>
</evidence>
<evidence type="ECO:0000256" key="2">
    <source>
        <dbReference type="ARBA" id="ARBA00022475"/>
    </source>
</evidence>
<proteinExistence type="predicted"/>
<dbReference type="Pfam" id="PF02706">
    <property type="entry name" value="Wzz"/>
    <property type="match status" value="1"/>
</dbReference>
<feature type="domain" description="Polysaccharide chain length determinant N-terminal" evidence="8">
    <location>
        <begin position="2"/>
        <end position="61"/>
    </location>
</feature>
<evidence type="ECO:0000259" key="8">
    <source>
        <dbReference type="Pfam" id="PF02706"/>
    </source>
</evidence>
<dbReference type="PANTHER" id="PTHR32309">
    <property type="entry name" value="TYROSINE-PROTEIN KINASE"/>
    <property type="match status" value="1"/>
</dbReference>
<keyword evidence="6" id="KW-0175">Coiled coil</keyword>
<evidence type="ECO:0000256" key="1">
    <source>
        <dbReference type="ARBA" id="ARBA00004651"/>
    </source>
</evidence>
<feature type="coiled-coil region" evidence="6">
    <location>
        <begin position="225"/>
        <end position="259"/>
    </location>
</feature>
<dbReference type="InterPro" id="IPR003856">
    <property type="entry name" value="LPS_length_determ_N"/>
</dbReference>
<dbReference type="RefSeq" id="WP_073060699.1">
    <property type="nucleotide sequence ID" value="NZ_FQUS01000005.1"/>
</dbReference>
<gene>
    <name evidence="9" type="ORF">SAMN05443144_10536</name>
</gene>
<dbReference type="GO" id="GO:0004713">
    <property type="term" value="F:protein tyrosine kinase activity"/>
    <property type="evidence" value="ECO:0007669"/>
    <property type="project" value="TreeGrafter"/>
</dbReference>